<evidence type="ECO:0000256" key="1">
    <source>
        <dbReference type="ARBA" id="ARBA00001974"/>
    </source>
</evidence>
<dbReference type="AlphaFoldDB" id="A0AA45C5H5"/>
<proteinExistence type="predicted"/>
<feature type="domain" description="RsdA/BaiN/AoA(So)-like Rossmann fold-like" evidence="4">
    <location>
        <begin position="4"/>
        <end position="392"/>
    </location>
</feature>
<dbReference type="Pfam" id="PF03486">
    <property type="entry name" value="HI0933_like"/>
    <property type="match status" value="1"/>
</dbReference>
<evidence type="ECO:0000259" key="5">
    <source>
        <dbReference type="Pfam" id="PF22780"/>
    </source>
</evidence>
<evidence type="ECO:0000313" key="6">
    <source>
        <dbReference type="EMBL" id="PWJ89017.1"/>
    </source>
</evidence>
<name>A0AA45C5H5_9BACT</name>
<dbReference type="InterPro" id="IPR036188">
    <property type="entry name" value="FAD/NAD-bd_sf"/>
</dbReference>
<dbReference type="InterPro" id="IPR004792">
    <property type="entry name" value="BaiN-like"/>
</dbReference>
<dbReference type="PANTHER" id="PTHR42887:SF2">
    <property type="entry name" value="OS12G0638800 PROTEIN"/>
    <property type="match status" value="1"/>
</dbReference>
<dbReference type="InterPro" id="IPR023166">
    <property type="entry name" value="BaiN-like_dom_sf"/>
</dbReference>
<dbReference type="PRINTS" id="PR00411">
    <property type="entry name" value="PNDRDTASEI"/>
</dbReference>
<dbReference type="PANTHER" id="PTHR42887">
    <property type="entry name" value="OS12G0638800 PROTEIN"/>
    <property type="match status" value="1"/>
</dbReference>
<dbReference type="PRINTS" id="PR00368">
    <property type="entry name" value="FADPNR"/>
</dbReference>
<protein>
    <recommendedName>
        <fullName evidence="8">NAD(P)/FAD-dependent oxidoreductase</fullName>
    </recommendedName>
</protein>
<comment type="cofactor">
    <cofactor evidence="1">
        <name>FAD</name>
        <dbReference type="ChEBI" id="CHEBI:57692"/>
    </cofactor>
</comment>
<keyword evidence="2" id="KW-0285">Flavoprotein</keyword>
<keyword evidence="7" id="KW-1185">Reference proteome</keyword>
<evidence type="ECO:0000259" key="4">
    <source>
        <dbReference type="Pfam" id="PF03486"/>
    </source>
</evidence>
<dbReference type="Gene3D" id="3.50.50.60">
    <property type="entry name" value="FAD/NAD(P)-binding domain"/>
    <property type="match status" value="1"/>
</dbReference>
<dbReference type="InterPro" id="IPR055178">
    <property type="entry name" value="RsdA/BaiN/AoA(So)-like_dom"/>
</dbReference>
<dbReference type="Gene3D" id="1.10.8.260">
    <property type="entry name" value="HI0933 insert domain-like"/>
    <property type="match status" value="1"/>
</dbReference>
<evidence type="ECO:0008006" key="8">
    <source>
        <dbReference type="Google" id="ProtNLM"/>
    </source>
</evidence>
<dbReference type="RefSeq" id="WP_109605634.1">
    <property type="nucleotide sequence ID" value="NZ_QGGI01000016.1"/>
</dbReference>
<organism evidence="6 7">
    <name type="scientific">Oceanotoga teriensis</name>
    <dbReference type="NCBI Taxonomy" id="515440"/>
    <lineage>
        <taxon>Bacteria</taxon>
        <taxon>Thermotogati</taxon>
        <taxon>Thermotogota</taxon>
        <taxon>Thermotogae</taxon>
        <taxon>Petrotogales</taxon>
        <taxon>Petrotogaceae</taxon>
        <taxon>Oceanotoga</taxon>
    </lineage>
</organism>
<dbReference type="Gene3D" id="2.40.30.10">
    <property type="entry name" value="Translation factors"/>
    <property type="match status" value="1"/>
</dbReference>
<gene>
    <name evidence="6" type="ORF">C7380_11630</name>
</gene>
<accession>A0AA45C5H5</accession>
<comment type="caution">
    <text evidence="6">The sequence shown here is derived from an EMBL/GenBank/DDBJ whole genome shotgun (WGS) entry which is preliminary data.</text>
</comment>
<evidence type="ECO:0000313" key="7">
    <source>
        <dbReference type="Proteomes" id="UP000245921"/>
    </source>
</evidence>
<dbReference type="SUPFAM" id="SSF51905">
    <property type="entry name" value="FAD/NAD(P)-binding domain"/>
    <property type="match status" value="1"/>
</dbReference>
<dbReference type="EMBL" id="QGGI01000016">
    <property type="protein sequence ID" value="PWJ89017.1"/>
    <property type="molecule type" value="Genomic_DNA"/>
</dbReference>
<feature type="domain" description="RsdA/BaiN/AoA(So)-like insert" evidence="5">
    <location>
        <begin position="187"/>
        <end position="340"/>
    </location>
</feature>
<evidence type="ECO:0000256" key="2">
    <source>
        <dbReference type="ARBA" id="ARBA00022630"/>
    </source>
</evidence>
<dbReference type="NCBIfam" id="TIGR00275">
    <property type="entry name" value="aminoacetone oxidase family FAD-binding enzyme"/>
    <property type="match status" value="1"/>
</dbReference>
<dbReference type="InterPro" id="IPR057661">
    <property type="entry name" value="RsdA/BaiN/AoA(So)_Rossmann"/>
</dbReference>
<dbReference type="Proteomes" id="UP000245921">
    <property type="component" value="Unassembled WGS sequence"/>
</dbReference>
<reference evidence="6 7" key="1">
    <citation type="submission" date="2018-05" db="EMBL/GenBank/DDBJ databases">
        <title>Genomic Encyclopedia of Type Strains, Phase IV (KMG-IV): sequencing the most valuable type-strain genomes for metagenomic binning, comparative biology and taxonomic classification.</title>
        <authorList>
            <person name="Goeker M."/>
        </authorList>
    </citation>
    <scope>NUCLEOTIDE SEQUENCE [LARGE SCALE GENOMIC DNA]</scope>
    <source>
        <strain evidence="6 7">DSM 24906</strain>
    </source>
</reference>
<dbReference type="SUPFAM" id="SSF160996">
    <property type="entry name" value="HI0933 insert domain-like"/>
    <property type="match status" value="1"/>
</dbReference>
<evidence type="ECO:0000256" key="3">
    <source>
        <dbReference type="ARBA" id="ARBA00022827"/>
    </source>
</evidence>
<sequence>MDYDVVIIGTGPSGLFAAANIKNKKVLIIEKNDEIGKKFLISGSGQCNLTHYEDIKQFITHYGERKNYVKKQLFRFTNYDTINYFQKYGMNFIIDKNGKYFPKTKKSKDILNILINIIKGNNYTIKTSEKVKSIKKEKDFIIKTNKSEYKSKMVIIATGGKSYPNLGTNGDGYEFAKKFGHNIITPKPALTNIKIKNFDMQELSGTSFKNAKIKISDKKQNINDLLITHQGFSGPCILDFSRYLNENQKIKISFINLKNKELFKEDINKKIKKSNDNLFSILKEYELTKRFIDYIENKIKINPKQKSHNIDKRTKDKITDFLIDHEYTIDELGNFDNAMVTNGGIDTKEINPKNMESKIIKNLYFAGEVIDVDGDTGGYNIQYAFSTAWVISEYLNSLN</sequence>
<keyword evidence="3" id="KW-0274">FAD</keyword>
<dbReference type="Pfam" id="PF22780">
    <property type="entry name" value="HI0933_like_1st"/>
    <property type="match status" value="1"/>
</dbReference>